<name>A0AAV4USX7_CAEEX</name>
<dbReference type="SUPFAM" id="SSF48726">
    <property type="entry name" value="Immunoglobulin"/>
    <property type="match status" value="1"/>
</dbReference>
<dbReference type="InterPro" id="IPR036179">
    <property type="entry name" value="Ig-like_dom_sf"/>
</dbReference>
<evidence type="ECO:0000313" key="3">
    <source>
        <dbReference type="Proteomes" id="UP001054945"/>
    </source>
</evidence>
<comment type="caution">
    <text evidence="2">The sequence shown here is derived from an EMBL/GenBank/DDBJ whole genome shotgun (WGS) entry which is preliminary data.</text>
</comment>
<dbReference type="InterPro" id="IPR003598">
    <property type="entry name" value="Ig_sub2"/>
</dbReference>
<evidence type="ECO:0000259" key="1">
    <source>
        <dbReference type="PROSITE" id="PS50835"/>
    </source>
</evidence>
<dbReference type="InterPro" id="IPR013783">
    <property type="entry name" value="Ig-like_fold"/>
</dbReference>
<keyword evidence="3" id="KW-1185">Reference proteome</keyword>
<gene>
    <name evidence="2" type="primary">Ttn_1</name>
    <name evidence="2" type="ORF">CEXT_646141</name>
</gene>
<dbReference type="EMBL" id="BPLR01013379">
    <property type="protein sequence ID" value="GIY60809.1"/>
    <property type="molecule type" value="Genomic_DNA"/>
</dbReference>
<proteinExistence type="predicted"/>
<accession>A0AAV4USX7</accession>
<dbReference type="Pfam" id="PF07679">
    <property type="entry name" value="I-set"/>
    <property type="match status" value="1"/>
</dbReference>
<dbReference type="InterPro" id="IPR013098">
    <property type="entry name" value="Ig_I-set"/>
</dbReference>
<dbReference type="Gene3D" id="2.60.40.10">
    <property type="entry name" value="Immunoglobulins"/>
    <property type="match status" value="1"/>
</dbReference>
<dbReference type="PROSITE" id="PS50835">
    <property type="entry name" value="IG_LIKE"/>
    <property type="match status" value="1"/>
</dbReference>
<protein>
    <submittedName>
        <fullName evidence="2">Titin</fullName>
    </submittedName>
</protein>
<dbReference type="SMART" id="SM00408">
    <property type="entry name" value="IGc2"/>
    <property type="match status" value="1"/>
</dbReference>
<organism evidence="2 3">
    <name type="scientific">Caerostris extrusa</name>
    <name type="common">Bark spider</name>
    <name type="synonym">Caerostris bankana</name>
    <dbReference type="NCBI Taxonomy" id="172846"/>
    <lineage>
        <taxon>Eukaryota</taxon>
        <taxon>Metazoa</taxon>
        <taxon>Ecdysozoa</taxon>
        <taxon>Arthropoda</taxon>
        <taxon>Chelicerata</taxon>
        <taxon>Arachnida</taxon>
        <taxon>Araneae</taxon>
        <taxon>Araneomorphae</taxon>
        <taxon>Entelegynae</taxon>
        <taxon>Araneoidea</taxon>
        <taxon>Araneidae</taxon>
        <taxon>Caerostris</taxon>
    </lineage>
</organism>
<feature type="domain" description="Ig-like" evidence="1">
    <location>
        <begin position="41"/>
        <end position="131"/>
    </location>
</feature>
<dbReference type="Proteomes" id="UP001054945">
    <property type="component" value="Unassembled WGS sequence"/>
</dbReference>
<dbReference type="FunFam" id="2.60.40.10:FF:000333">
    <property type="entry name" value="Down syndrome cell adhesion molecule"/>
    <property type="match status" value="1"/>
</dbReference>
<dbReference type="AlphaFoldDB" id="A0AAV4USX7"/>
<dbReference type="InterPro" id="IPR007110">
    <property type="entry name" value="Ig-like_dom"/>
</dbReference>
<evidence type="ECO:0000313" key="2">
    <source>
        <dbReference type="EMBL" id="GIY60809.1"/>
    </source>
</evidence>
<reference evidence="2 3" key="1">
    <citation type="submission" date="2021-06" db="EMBL/GenBank/DDBJ databases">
        <title>Caerostris extrusa draft genome.</title>
        <authorList>
            <person name="Kono N."/>
            <person name="Arakawa K."/>
        </authorList>
    </citation>
    <scope>NUCLEOTIDE SEQUENCE [LARGE SCALE GENOMIC DNA]</scope>
</reference>
<sequence length="146" mass="16254">MFLSCKFCKSALDNCKKMRLLTRSLVFSFTLSIISGDSGAPKIKPFHFTADLNLGMRESVHCAIVYGDPPFEFSWLKDGKSLLDVRSVSIRKTDDFTSNLVISKVDADSNGNYTCRVSNSNGLDEKSAILSVKRFVFASRLIIKVL</sequence>